<gene>
    <name evidence="1" type="ORF">PYW08_000204</name>
</gene>
<evidence type="ECO:0000313" key="1">
    <source>
        <dbReference type="EMBL" id="KAJ8737609.1"/>
    </source>
</evidence>
<name>A0ACC2RAM8_9NEOP</name>
<comment type="caution">
    <text evidence="1">The sequence shown here is derived from an EMBL/GenBank/DDBJ whole genome shotgun (WGS) entry which is preliminary data.</text>
</comment>
<dbReference type="EMBL" id="CM056777">
    <property type="protein sequence ID" value="KAJ8737609.1"/>
    <property type="molecule type" value="Genomic_DNA"/>
</dbReference>
<dbReference type="Proteomes" id="UP001231649">
    <property type="component" value="Chromosome 1"/>
</dbReference>
<reference evidence="1" key="1">
    <citation type="submission" date="2023-03" db="EMBL/GenBank/DDBJ databases">
        <title>Chromosome-level genomes of two armyworms, Mythimna separata and Mythimna loreyi, provide insights into the biosynthesis and reception of sex pheromones.</title>
        <authorList>
            <person name="Zhao H."/>
        </authorList>
    </citation>
    <scope>NUCLEOTIDE SEQUENCE</scope>
    <source>
        <strain evidence="1">BeijingLab</strain>
    </source>
</reference>
<organism evidence="1 2">
    <name type="scientific">Mythimna loreyi</name>
    <dbReference type="NCBI Taxonomy" id="667449"/>
    <lineage>
        <taxon>Eukaryota</taxon>
        <taxon>Metazoa</taxon>
        <taxon>Ecdysozoa</taxon>
        <taxon>Arthropoda</taxon>
        <taxon>Hexapoda</taxon>
        <taxon>Insecta</taxon>
        <taxon>Pterygota</taxon>
        <taxon>Neoptera</taxon>
        <taxon>Endopterygota</taxon>
        <taxon>Lepidoptera</taxon>
        <taxon>Glossata</taxon>
        <taxon>Ditrysia</taxon>
        <taxon>Noctuoidea</taxon>
        <taxon>Noctuidae</taxon>
        <taxon>Noctuinae</taxon>
        <taxon>Hadenini</taxon>
        <taxon>Mythimna</taxon>
    </lineage>
</organism>
<sequence>MNNSVGNFQSREIVQYIIPLKTQELKRIPAAMSFIEPAVVDRTLEPKSTIISLDQTLAILDYMKERPQLAHSRFSRSKEGRNQLKRHWSIITDLANNISTDCAQRTPEQWRAYFNSLKSKLKKKIKFLKTQSVASGGSAKKLLTDVENRLYSILGPDLEEDLRKDCDTTVYHYDPEHQPSTSSAQVVEQDESGNSSGSESSDIVLYYPEDESGNIGYPVKHTFQLASVVRSEQQLKPVLSTDRHVKLDAQQQKPVIRPVQPLKPVVQSAAQGDLLIHSAQQPESLVHSGQRPGLVTHSGHRVVPVTHCNQRKEAVVNSGQHPDSEEFSNKQPEPTVHRDHLKRKTPVDSPPRLRRPSFEHNGGSIVLHEAMEGLLNLERMKSESKREATAAINRLAGAMEAIAKRLGEAFPRTRKRIARLHSSESD</sequence>
<accession>A0ACC2RAM8</accession>
<proteinExistence type="predicted"/>
<evidence type="ECO:0000313" key="2">
    <source>
        <dbReference type="Proteomes" id="UP001231649"/>
    </source>
</evidence>
<keyword evidence="2" id="KW-1185">Reference proteome</keyword>
<protein>
    <submittedName>
        <fullName evidence="1">Uncharacterized protein</fullName>
    </submittedName>
</protein>